<evidence type="ECO:0000313" key="1">
    <source>
        <dbReference type="EMBL" id="GIX84518.1"/>
    </source>
</evidence>
<reference evidence="1 2" key="1">
    <citation type="submission" date="2021-06" db="EMBL/GenBank/DDBJ databases">
        <title>Caerostris extrusa draft genome.</title>
        <authorList>
            <person name="Kono N."/>
            <person name="Arakawa K."/>
        </authorList>
    </citation>
    <scope>NUCLEOTIDE SEQUENCE [LARGE SCALE GENOMIC DNA]</scope>
</reference>
<comment type="caution">
    <text evidence="1">The sequence shown here is derived from an EMBL/GenBank/DDBJ whole genome shotgun (WGS) entry which is preliminary data.</text>
</comment>
<evidence type="ECO:0000313" key="2">
    <source>
        <dbReference type="Proteomes" id="UP001054945"/>
    </source>
</evidence>
<dbReference type="Proteomes" id="UP001054945">
    <property type="component" value="Unassembled WGS sequence"/>
</dbReference>
<name>A0AAV4NJ56_CAEEX</name>
<dbReference type="AlphaFoldDB" id="A0AAV4NJ56"/>
<accession>A0AAV4NJ56</accession>
<protein>
    <submittedName>
        <fullName evidence="1">Uncharacterized protein</fullName>
    </submittedName>
</protein>
<keyword evidence="2" id="KW-1185">Reference proteome</keyword>
<gene>
    <name evidence="1" type="ORF">CEXT_329461</name>
</gene>
<dbReference type="EMBL" id="BPLR01020974">
    <property type="protein sequence ID" value="GIX84518.1"/>
    <property type="molecule type" value="Genomic_DNA"/>
</dbReference>
<sequence length="86" mass="9911">MNFLPYVINAFPKLQIIQRTCFEKEIMQTQFSKPAPFVEIYLRKSIGQGRGMTALPANIHQVTRHVSGMCNCNMAQIDALNQPWHF</sequence>
<proteinExistence type="predicted"/>
<organism evidence="1 2">
    <name type="scientific">Caerostris extrusa</name>
    <name type="common">Bark spider</name>
    <name type="synonym">Caerostris bankana</name>
    <dbReference type="NCBI Taxonomy" id="172846"/>
    <lineage>
        <taxon>Eukaryota</taxon>
        <taxon>Metazoa</taxon>
        <taxon>Ecdysozoa</taxon>
        <taxon>Arthropoda</taxon>
        <taxon>Chelicerata</taxon>
        <taxon>Arachnida</taxon>
        <taxon>Araneae</taxon>
        <taxon>Araneomorphae</taxon>
        <taxon>Entelegynae</taxon>
        <taxon>Araneoidea</taxon>
        <taxon>Araneidae</taxon>
        <taxon>Caerostris</taxon>
    </lineage>
</organism>